<feature type="transmembrane region" description="Helical" evidence="6">
    <location>
        <begin position="68"/>
        <end position="92"/>
    </location>
</feature>
<evidence type="ECO:0000313" key="8">
    <source>
        <dbReference type="Proteomes" id="UP000001551"/>
    </source>
</evidence>
<dbReference type="EMBL" id="CP002400">
    <property type="protein sequence ID" value="ADU28261.1"/>
    <property type="molecule type" value="Genomic_DNA"/>
</dbReference>
<proteinExistence type="inferred from homology"/>
<evidence type="ECO:0000256" key="3">
    <source>
        <dbReference type="ARBA" id="ARBA00022692"/>
    </source>
</evidence>
<protein>
    <submittedName>
        <fullName evidence="7">Sporulation integral membrane protein YtvI</fullName>
    </submittedName>
</protein>
<feature type="transmembrane region" description="Helical" evidence="6">
    <location>
        <begin position="223"/>
        <end position="242"/>
    </location>
</feature>
<dbReference type="GO" id="GO:0016020">
    <property type="term" value="C:membrane"/>
    <property type="evidence" value="ECO:0007669"/>
    <property type="project" value="UniProtKB-SubCell"/>
</dbReference>
<keyword evidence="3 6" id="KW-0812">Transmembrane</keyword>
<dbReference type="PANTHER" id="PTHR21716:SF68">
    <property type="entry name" value="TRANSPORT PROTEIN YTVI-RELATED"/>
    <property type="match status" value="1"/>
</dbReference>
<accession>E6U8E2</accession>
<gene>
    <name evidence="7" type="ordered locus">Ethha_2769</name>
</gene>
<dbReference type="HOGENOM" id="CLU_031275_4_0_9"/>
<evidence type="ECO:0000256" key="6">
    <source>
        <dbReference type="SAM" id="Phobius"/>
    </source>
</evidence>
<dbReference type="InterPro" id="IPR014227">
    <property type="entry name" value="YtvI-like"/>
</dbReference>
<dbReference type="KEGG" id="eha:Ethha_2769"/>
<evidence type="ECO:0000256" key="5">
    <source>
        <dbReference type="ARBA" id="ARBA00023136"/>
    </source>
</evidence>
<feature type="transmembrane region" description="Helical" evidence="6">
    <location>
        <begin position="12"/>
        <end position="29"/>
    </location>
</feature>
<feature type="transmembrane region" description="Helical" evidence="6">
    <location>
        <begin position="282"/>
        <end position="302"/>
    </location>
</feature>
<feature type="transmembrane region" description="Helical" evidence="6">
    <location>
        <begin position="248"/>
        <end position="275"/>
    </location>
</feature>
<dbReference type="STRING" id="663278.Ethha_2769"/>
<organism evidence="7 8">
    <name type="scientific">Ethanoligenens harbinense (strain DSM 18485 / JCM 12961 / CGMCC 1.5033 / YUAN-3)</name>
    <dbReference type="NCBI Taxonomy" id="663278"/>
    <lineage>
        <taxon>Bacteria</taxon>
        <taxon>Bacillati</taxon>
        <taxon>Bacillota</taxon>
        <taxon>Clostridia</taxon>
        <taxon>Eubacteriales</taxon>
        <taxon>Oscillospiraceae</taxon>
        <taxon>Ethanoligenens</taxon>
    </lineage>
</organism>
<keyword evidence="4 6" id="KW-1133">Transmembrane helix</keyword>
<name>E6U8E2_ETHHY</name>
<dbReference type="GO" id="GO:0055085">
    <property type="term" value="P:transmembrane transport"/>
    <property type="evidence" value="ECO:0007669"/>
    <property type="project" value="TreeGrafter"/>
</dbReference>
<dbReference type="PANTHER" id="PTHR21716">
    <property type="entry name" value="TRANSMEMBRANE PROTEIN"/>
    <property type="match status" value="1"/>
</dbReference>
<dbReference type="Pfam" id="PF01594">
    <property type="entry name" value="AI-2E_transport"/>
    <property type="match status" value="1"/>
</dbReference>
<evidence type="ECO:0000256" key="4">
    <source>
        <dbReference type="ARBA" id="ARBA00022989"/>
    </source>
</evidence>
<keyword evidence="5 6" id="KW-0472">Membrane</keyword>
<evidence type="ECO:0000256" key="2">
    <source>
        <dbReference type="ARBA" id="ARBA00009773"/>
    </source>
</evidence>
<dbReference type="eggNOG" id="COG0628">
    <property type="taxonomic scope" value="Bacteria"/>
</dbReference>
<feature type="transmembrane region" description="Helical" evidence="6">
    <location>
        <begin position="314"/>
        <end position="344"/>
    </location>
</feature>
<dbReference type="Proteomes" id="UP000001551">
    <property type="component" value="Chromosome"/>
</dbReference>
<evidence type="ECO:0000313" key="7">
    <source>
        <dbReference type="EMBL" id="ADU28261.1"/>
    </source>
</evidence>
<feature type="transmembrane region" description="Helical" evidence="6">
    <location>
        <begin position="35"/>
        <end position="56"/>
    </location>
</feature>
<dbReference type="RefSeq" id="WP_013486604.1">
    <property type="nucleotide sequence ID" value="NC_014828.1"/>
</dbReference>
<comment type="subcellular location">
    <subcellularLocation>
        <location evidence="1">Membrane</location>
        <topology evidence="1">Multi-pass membrane protein</topology>
    </subcellularLocation>
</comment>
<reference evidence="7 8" key="1">
    <citation type="submission" date="2010-12" db="EMBL/GenBank/DDBJ databases">
        <title>Complete sequence of Ethanoligenens harbinense YUAN-3.</title>
        <authorList>
            <person name="Lucas S."/>
            <person name="Copeland A."/>
            <person name="Lapidus A."/>
            <person name="Cheng J.-F."/>
            <person name="Bruce D."/>
            <person name="Goodwin L."/>
            <person name="Pitluck S."/>
            <person name="Chertkov O."/>
            <person name="Misra M."/>
            <person name="Detter J.C."/>
            <person name="Han C."/>
            <person name="Tapia R."/>
            <person name="Land M."/>
            <person name="Hauser L."/>
            <person name="Jeffries C."/>
            <person name="Kyrpides N."/>
            <person name="Ivanova N."/>
            <person name="Mikhailova N."/>
            <person name="Wang A."/>
            <person name="Mouttaki H."/>
            <person name="He Z."/>
            <person name="Zhou J."/>
            <person name="Hemme C.L."/>
            <person name="Woyke T."/>
        </authorList>
    </citation>
    <scope>NUCLEOTIDE SEQUENCE [LARGE SCALE GENOMIC DNA]</scope>
    <source>
        <strain evidence="8">DSM 18485 / JCM 12961 / CGMCC 1.5033 / YUAN-3</strain>
    </source>
</reference>
<keyword evidence="8" id="KW-1185">Reference proteome</keyword>
<dbReference type="NCBIfam" id="TIGR02872">
    <property type="entry name" value="spore_ytvI"/>
    <property type="match status" value="1"/>
</dbReference>
<feature type="transmembrane region" description="Helical" evidence="6">
    <location>
        <begin position="169"/>
        <end position="187"/>
    </location>
</feature>
<comment type="similarity">
    <text evidence="2">Belongs to the autoinducer-2 exporter (AI-2E) (TC 2.A.86) family.</text>
</comment>
<dbReference type="InterPro" id="IPR002549">
    <property type="entry name" value="AI-2E-like"/>
</dbReference>
<evidence type="ECO:0000256" key="1">
    <source>
        <dbReference type="ARBA" id="ARBA00004141"/>
    </source>
</evidence>
<dbReference type="AlphaFoldDB" id="E6U8E2"/>
<sequence>MIDRDERKKKFLLNTATFTVAIALGAVLVKFLLGWILPFVFGFLIAAAVQPAVRFAHRHWRLPKRAAGLLLALLLILGLLGICAVILARLIMTATPMVQQLPQYLQALVNQVNLTTDSLTNSARSVSPVLAQNISNMMEGLSTELMKVSTYANQLLALGKSLLASLPNVLFGIAVTILSACFFSMDYDIIRGFLLRQLPERYTDIAVEVKRYFFRSVGGMARAYALLMLITFLELTCGLMLLRIPNAILVAVLIAVVDILPVLGTGTIMVPWAIITLLFGNIPLAVGLTVLYAVIATVRTILEPKVVGDRIGLYPLVTLFAIFLGLKFAGVAGMLLFPLIVLILKRLNDTGKVHLWK</sequence>